<feature type="transmembrane region" description="Helical" evidence="1">
    <location>
        <begin position="139"/>
        <end position="160"/>
    </location>
</feature>
<dbReference type="OrthoDB" id="3693539at2"/>
<reference evidence="2 3" key="1">
    <citation type="submission" date="2018-08" db="EMBL/GenBank/DDBJ databases">
        <title>Genomic Encyclopedia of Archaeal and Bacterial Type Strains, Phase II (KMG-II): from individual species to whole genera.</title>
        <authorList>
            <person name="Goeker M."/>
        </authorList>
    </citation>
    <scope>NUCLEOTIDE SEQUENCE [LARGE SCALE GENOMIC DNA]</scope>
    <source>
        <strain evidence="2 3">DSM 45791</strain>
    </source>
</reference>
<name>A0A3E0I535_9PSEU</name>
<evidence type="ECO:0000256" key="1">
    <source>
        <dbReference type="SAM" id="Phobius"/>
    </source>
</evidence>
<dbReference type="Proteomes" id="UP000256269">
    <property type="component" value="Unassembled WGS sequence"/>
</dbReference>
<keyword evidence="3" id="KW-1185">Reference proteome</keyword>
<feature type="transmembrane region" description="Helical" evidence="1">
    <location>
        <begin position="12"/>
        <end position="33"/>
    </location>
</feature>
<organism evidence="2 3">
    <name type="scientific">Kutzneria buriramensis</name>
    <dbReference type="NCBI Taxonomy" id="1045776"/>
    <lineage>
        <taxon>Bacteria</taxon>
        <taxon>Bacillati</taxon>
        <taxon>Actinomycetota</taxon>
        <taxon>Actinomycetes</taxon>
        <taxon>Pseudonocardiales</taxon>
        <taxon>Pseudonocardiaceae</taxon>
        <taxon>Kutzneria</taxon>
    </lineage>
</organism>
<feature type="transmembrane region" description="Helical" evidence="1">
    <location>
        <begin position="64"/>
        <end position="82"/>
    </location>
</feature>
<dbReference type="AlphaFoldDB" id="A0A3E0I535"/>
<keyword evidence="1" id="KW-0472">Membrane</keyword>
<proteinExistence type="predicted"/>
<gene>
    <name evidence="2" type="ORF">BCF44_10273</name>
</gene>
<dbReference type="NCBIfam" id="NF041646">
    <property type="entry name" value="VC0807_fam"/>
    <property type="match status" value="1"/>
</dbReference>
<keyword evidence="1" id="KW-0812">Transmembrane</keyword>
<dbReference type="RefSeq" id="WP_116172976.1">
    <property type="nucleotide sequence ID" value="NZ_CP144375.1"/>
</dbReference>
<feature type="transmembrane region" description="Helical" evidence="1">
    <location>
        <begin position="166"/>
        <end position="189"/>
    </location>
</feature>
<comment type="caution">
    <text evidence="2">The sequence shown here is derived from an EMBL/GenBank/DDBJ whole genome shotgun (WGS) entry which is preliminary data.</text>
</comment>
<evidence type="ECO:0000313" key="2">
    <source>
        <dbReference type="EMBL" id="REH53852.1"/>
    </source>
</evidence>
<protein>
    <submittedName>
        <fullName evidence="2">Uncharacterized protein DUF3159</fullName>
    </submittedName>
</protein>
<feature type="transmembrane region" description="Helical" evidence="1">
    <location>
        <begin position="94"/>
        <end position="118"/>
    </location>
</feature>
<accession>A0A3E0I535</accession>
<evidence type="ECO:0000313" key="3">
    <source>
        <dbReference type="Proteomes" id="UP000256269"/>
    </source>
</evidence>
<feature type="transmembrane region" description="Helical" evidence="1">
    <location>
        <begin position="39"/>
        <end position="57"/>
    </location>
</feature>
<sequence length="208" mass="22183">MTTQTVQLRRFVPSIAFNAVVPLVVYTLTRPYFADDVTPLIIAGAIPLLITLGGFAIRRKVDVVGVISLVGFVVAVAAQLLTGGDGLIVKVQGVLVTGPIGVIFLLSALVGRPLVGVIMHYMGRRNPAMRQPTKARAMILTLILGTMFTLHTVVAVVLALTLPTEVFLAVSNPVGWGIIAAGFLVIFLVRRRWAAERESTQTGSAQQA</sequence>
<keyword evidence="1" id="KW-1133">Transmembrane helix</keyword>
<dbReference type="EMBL" id="QUNO01000002">
    <property type="protein sequence ID" value="REH53852.1"/>
    <property type="molecule type" value="Genomic_DNA"/>
</dbReference>